<dbReference type="RefSeq" id="WP_199390333.1">
    <property type="nucleotide sequence ID" value="NZ_JAEMHL010000009.1"/>
</dbReference>
<evidence type="ECO:0000313" key="3">
    <source>
        <dbReference type="EMBL" id="MBJ6751869.1"/>
    </source>
</evidence>
<evidence type="ECO:0000313" key="4">
    <source>
        <dbReference type="Proteomes" id="UP000614714"/>
    </source>
</evidence>
<dbReference type="SUPFAM" id="SSF75011">
    <property type="entry name" value="3-carboxy-cis,cis-mucoante lactonizing enzyme"/>
    <property type="match status" value="1"/>
</dbReference>
<sequence length="662" mass="67834">MRIRWFTWFAACVVALSLWGCGGDGKSGSDPVIRGTITKASPTSITVNGVEYDTSSATITMADPSDPAVLEPGMVVTIIGEIDDPIRGRAVVVRTANDLKGPVSAFNNISSSITVLGQKVRIDPTTTTFSNFSGGTTSATSRLATGQMVRVSGLVDPGGTVHASFVRRTLPNWTPTTPVTITGTVTGAPGSTTFNIGALTVNFSGTTLPTGTATGSLVRVTGTIPTLSSTTLTATSVQLLQAGIQHLAPSGEAETEGYVTQLSGNTFTVDGTPVNAGTLPLTGIANGSKVVVHGNLSNGVLLATSVNLNNPAYQETILVSNIPGVAPVTDPNFVNSWGLARSPTGAWWIANNGTGTVSVYNGSGQPFPTAAPLTVAVPPAAGGTTPAPVTGIVFNNFTGFNVTSGDSTTSARFIFVTEDGTISAWNTGATATQKVNNFVSNAGAVYKGVAMASDASGAGRLYAADFRGGKIDVFDSNFAPVTLPNTSTGAPFTVPSSHAVPPTGYAPFNVVNIGGKLYVTFALRNPDTKLDDVPGEGHGFVEVFNPDGSYVMSLQGGLWFNSPWGIVKAPESFGKQGNMLLVGNFGSGQIAVFDPATGLFKGLLRDAYDDPIRINGLWGLGVGNGGNAGATNTIFFTAGLNDESDGLFGTLTPTAALVGQVR</sequence>
<feature type="signal peptide" evidence="1">
    <location>
        <begin position="1"/>
        <end position="22"/>
    </location>
</feature>
<dbReference type="InterPro" id="IPR043724">
    <property type="entry name" value="DUF5666"/>
</dbReference>
<feature type="domain" description="DUF5666" evidence="2">
    <location>
        <begin position="256"/>
        <end position="306"/>
    </location>
</feature>
<dbReference type="Gene3D" id="2.120.10.30">
    <property type="entry name" value="TolB, C-terminal domain"/>
    <property type="match status" value="1"/>
</dbReference>
<dbReference type="Pfam" id="PF18914">
    <property type="entry name" value="DUF5666"/>
    <property type="match status" value="3"/>
</dbReference>
<evidence type="ECO:0000256" key="1">
    <source>
        <dbReference type="SAM" id="SignalP"/>
    </source>
</evidence>
<dbReference type="InterPro" id="IPR011042">
    <property type="entry name" value="6-blade_b-propeller_TolB-like"/>
</dbReference>
<dbReference type="InterPro" id="IPR017549">
    <property type="entry name" value="APMV_L690"/>
</dbReference>
<dbReference type="NCBIfam" id="TIGR03118">
    <property type="entry name" value="PEPCTERM_chp_1"/>
    <property type="match status" value="1"/>
</dbReference>
<proteinExistence type="predicted"/>
<dbReference type="Proteomes" id="UP000614714">
    <property type="component" value="Unassembled WGS sequence"/>
</dbReference>
<feature type="domain" description="DUF5666" evidence="2">
    <location>
        <begin position="100"/>
        <end position="166"/>
    </location>
</feature>
<evidence type="ECO:0000259" key="2">
    <source>
        <dbReference type="Pfam" id="PF18914"/>
    </source>
</evidence>
<accession>A0ABS0YHT0</accession>
<protein>
    <submittedName>
        <fullName evidence="3">TIGR03118 family protein</fullName>
    </submittedName>
</protein>
<gene>
    <name evidence="3" type="ORF">JFN91_16750</name>
</gene>
<name>A0ABS0YHT0_9BACT</name>
<reference evidence="3 4" key="1">
    <citation type="submission" date="2020-12" db="EMBL/GenBank/DDBJ databases">
        <title>Geomonas sp. Red421, isolated from paddy soil.</title>
        <authorList>
            <person name="Xu Z."/>
            <person name="Zhang Z."/>
            <person name="Masuda Y."/>
            <person name="Itoh H."/>
            <person name="Senoo K."/>
        </authorList>
    </citation>
    <scope>NUCLEOTIDE SEQUENCE [LARGE SCALE GENOMIC DNA]</scope>
    <source>
        <strain evidence="3 4">Red421</strain>
    </source>
</reference>
<dbReference type="EMBL" id="JAEMHL010000009">
    <property type="protein sequence ID" value="MBJ6751869.1"/>
    <property type="molecule type" value="Genomic_DNA"/>
</dbReference>
<organism evidence="3 4">
    <name type="scientific">Geomonas anaerohicana</name>
    <dbReference type="NCBI Taxonomy" id="2798583"/>
    <lineage>
        <taxon>Bacteria</taxon>
        <taxon>Pseudomonadati</taxon>
        <taxon>Thermodesulfobacteriota</taxon>
        <taxon>Desulfuromonadia</taxon>
        <taxon>Geobacterales</taxon>
        <taxon>Geobacteraceae</taxon>
        <taxon>Geomonas</taxon>
    </lineage>
</organism>
<keyword evidence="1" id="KW-0732">Signal</keyword>
<feature type="domain" description="DUF5666" evidence="2">
    <location>
        <begin position="34"/>
        <end position="83"/>
    </location>
</feature>
<feature type="chain" id="PRO_5045322533" evidence="1">
    <location>
        <begin position="23"/>
        <end position="662"/>
    </location>
</feature>
<keyword evidence="4" id="KW-1185">Reference proteome</keyword>
<comment type="caution">
    <text evidence="3">The sequence shown here is derived from an EMBL/GenBank/DDBJ whole genome shotgun (WGS) entry which is preliminary data.</text>
</comment>